<dbReference type="AlphaFoldDB" id="A0A1H0HLK8"/>
<comment type="similarity">
    <text evidence="7">Belongs to the TonB-dependent receptor family.</text>
</comment>
<evidence type="ECO:0000256" key="7">
    <source>
        <dbReference type="PROSITE-ProRule" id="PRU01360"/>
    </source>
</evidence>
<evidence type="ECO:0000256" key="4">
    <source>
        <dbReference type="ARBA" id="ARBA00022692"/>
    </source>
</evidence>
<dbReference type="SMART" id="SM00965">
    <property type="entry name" value="STN"/>
    <property type="match status" value="1"/>
</dbReference>
<dbReference type="NCBIfam" id="TIGR04056">
    <property type="entry name" value="OMP_RagA_SusC"/>
    <property type="match status" value="1"/>
</dbReference>
<dbReference type="InterPro" id="IPR008969">
    <property type="entry name" value="CarboxyPept-like_regulatory"/>
</dbReference>
<keyword evidence="4 7" id="KW-0812">Transmembrane</keyword>
<evidence type="ECO:0000259" key="8">
    <source>
        <dbReference type="SMART" id="SM00965"/>
    </source>
</evidence>
<dbReference type="InterPro" id="IPR023996">
    <property type="entry name" value="TonB-dep_OMP_SusC/RagA"/>
</dbReference>
<evidence type="ECO:0000256" key="1">
    <source>
        <dbReference type="ARBA" id="ARBA00004571"/>
    </source>
</evidence>
<accession>A0A1H0HLK8</accession>
<evidence type="ECO:0000313" key="10">
    <source>
        <dbReference type="Proteomes" id="UP000183200"/>
    </source>
</evidence>
<evidence type="ECO:0000256" key="6">
    <source>
        <dbReference type="ARBA" id="ARBA00023237"/>
    </source>
</evidence>
<dbReference type="Gene3D" id="2.170.130.10">
    <property type="entry name" value="TonB-dependent receptor, plug domain"/>
    <property type="match status" value="1"/>
</dbReference>
<dbReference type="Gene3D" id="2.40.170.20">
    <property type="entry name" value="TonB-dependent receptor, beta-barrel domain"/>
    <property type="match status" value="1"/>
</dbReference>
<dbReference type="SUPFAM" id="SSF49464">
    <property type="entry name" value="Carboxypeptidase regulatory domain-like"/>
    <property type="match status" value="1"/>
</dbReference>
<dbReference type="EMBL" id="FNGY01000012">
    <property type="protein sequence ID" value="SDO20096.1"/>
    <property type="molecule type" value="Genomic_DNA"/>
</dbReference>
<dbReference type="STRING" id="430522.BFS30_12995"/>
<comment type="subcellular location">
    <subcellularLocation>
        <location evidence="1 7">Cell outer membrane</location>
        <topology evidence="1 7">Multi-pass membrane protein</topology>
    </subcellularLocation>
</comment>
<keyword evidence="3 7" id="KW-1134">Transmembrane beta strand</keyword>
<dbReference type="PROSITE" id="PS52016">
    <property type="entry name" value="TONB_DEPENDENT_REC_3"/>
    <property type="match status" value="1"/>
</dbReference>
<keyword evidence="10" id="KW-1185">Reference proteome</keyword>
<reference evidence="10" key="1">
    <citation type="submission" date="2016-10" db="EMBL/GenBank/DDBJ databases">
        <authorList>
            <person name="Varghese N."/>
            <person name="Submissions S."/>
        </authorList>
    </citation>
    <scope>NUCLEOTIDE SEQUENCE [LARGE SCALE GENOMIC DNA]</scope>
    <source>
        <strain evidence="10">DSM 19110</strain>
    </source>
</reference>
<dbReference type="InterPro" id="IPR039426">
    <property type="entry name" value="TonB-dep_rcpt-like"/>
</dbReference>
<dbReference type="Pfam" id="PF07715">
    <property type="entry name" value="Plug"/>
    <property type="match status" value="1"/>
</dbReference>
<evidence type="ECO:0000256" key="5">
    <source>
        <dbReference type="ARBA" id="ARBA00023136"/>
    </source>
</evidence>
<feature type="domain" description="Secretin/TonB short N-terminal" evidence="8">
    <location>
        <begin position="68"/>
        <end position="118"/>
    </location>
</feature>
<dbReference type="InterPro" id="IPR012910">
    <property type="entry name" value="Plug_dom"/>
</dbReference>
<dbReference type="NCBIfam" id="TIGR04057">
    <property type="entry name" value="SusC_RagA_signa"/>
    <property type="match status" value="1"/>
</dbReference>
<organism evidence="9 10">
    <name type="scientific">Pedobacter steynii</name>
    <dbReference type="NCBI Taxonomy" id="430522"/>
    <lineage>
        <taxon>Bacteria</taxon>
        <taxon>Pseudomonadati</taxon>
        <taxon>Bacteroidota</taxon>
        <taxon>Sphingobacteriia</taxon>
        <taxon>Sphingobacteriales</taxon>
        <taxon>Sphingobacteriaceae</taxon>
        <taxon>Pedobacter</taxon>
    </lineage>
</organism>
<proteinExistence type="inferred from homology"/>
<evidence type="ECO:0000313" key="9">
    <source>
        <dbReference type="EMBL" id="SDO20096.1"/>
    </source>
</evidence>
<dbReference type="InterPro" id="IPR037066">
    <property type="entry name" value="Plug_dom_sf"/>
</dbReference>
<keyword evidence="5 7" id="KW-0472">Membrane</keyword>
<dbReference type="SUPFAM" id="SSF56935">
    <property type="entry name" value="Porins"/>
    <property type="match status" value="1"/>
</dbReference>
<dbReference type="Gene3D" id="3.55.50.30">
    <property type="match status" value="1"/>
</dbReference>
<protein>
    <submittedName>
        <fullName evidence="9">TonB-linked outer membrane protein, SusC/RagA family</fullName>
    </submittedName>
</protein>
<evidence type="ECO:0000256" key="3">
    <source>
        <dbReference type="ARBA" id="ARBA00022452"/>
    </source>
</evidence>
<sequence>MKINAITTAMPRNWGSSKILLMMKLITFMVFITLMQASAAGYGQRINLSEKNAPLKEVLQSIKRQSGYLFFYNVDDLKARNLSINVRNATLEETLTACFKDLPFTYKIVQNTVVLTKKEETLIDRLSTYFSTIDVKGRITDEMGRPLVGATISIVISEGDNDKKTGDYSLTLKGRNAAAISGKNGEFSLKNVDEKAVLLVSFLGYKTQPVKVAKEIGVIKMIPDAGNLQEVSVMVNTGYQSIARERSAGAIAKPDMDVLKNRSGSMSVIQRLDGLIPGLVINNSTSPTGNLINGKRSSSVMIRGLTTISDFTNRDPLFVVNGVPVTDINSVNPNDVEDITILKDATSASIWGSRAANGVIVIVTKKGANNGELKVNYDGFINFQGKPDLDYLNTMNSRDFIQSAREIFDPVLNPWTTVTKPATGNGTAPVSPHELILYNQSRGLITSAQADEQLNALAAQSNLSQIKDLWYRNSALMNHSLSLSGGGSKYSFYGSGAYTKTQSNTPGAKNDDYSLNLRQDFKFNDRIKMHLITDLRNNLSSSKNTISPDARFLPYAMFQNPDGSNADMSWLYRIDDLRTSYQNKSLISLRYNPMDEINTGSTKNNLFRGRITSGITASILNGLRYEGVFGISRAQGKSVTFLDQNNYNVRSELTSFTVAAATAGGKPTYYLPESGGKNSLTNSVNQEWTLRNQLVYDRSWKEKIHQVTFLVGQEAQKQFSSQIRTTVRGYNNQLLSYTLIDYATLALKGLSNPVMPSGLGNSVLPNDLYNESESDARFNSYYANGGYTYAGKYTINAGARIDESNLFGKDKSAQNKPVWSTGLAWQIGKENFMSDFSWLNALVIRSSYGITGNTPNPGTAASKDILSSVNNPFYPGGVGLSLSTPANRTLTWETTKNLNLGLDFSLLNYRLKGTIDFYKKKTENLIGFMDLNPFTGFPSITGNAGDMNNTGLDLNLSSANLVKGDFKWNTSLTLSFNKNKITRLNLASPIVLGSDKINKPYLEGYSAFSVFAYDYAGLDNTGNPQIKLNDGTITKALNVAKPEDVKYMGSFQPKWSGGLSNTLGYKAFSLTINTVFNLGHVMRRDVNSLYAGRSLYSDSNFGGNINSEFVNRWKKPGDETMTNIPGYMSAGSASLAARDVSYYTMADVNVLDAAYLKLRDLTLAYRLPKHLMAKLKVEGISFRAQLSNVMLWKANKYGIDPEFHNALGGSVAGGLRTAPFNQHSITLGAHISF</sequence>
<dbReference type="InterPro" id="IPR011662">
    <property type="entry name" value="Secretin/TonB_short_N"/>
</dbReference>
<dbReference type="Proteomes" id="UP000183200">
    <property type="component" value="Unassembled WGS sequence"/>
</dbReference>
<dbReference type="InterPro" id="IPR036942">
    <property type="entry name" value="Beta-barrel_TonB_sf"/>
</dbReference>
<dbReference type="GO" id="GO:0009279">
    <property type="term" value="C:cell outer membrane"/>
    <property type="evidence" value="ECO:0007669"/>
    <property type="project" value="UniProtKB-SubCell"/>
</dbReference>
<evidence type="ECO:0000256" key="2">
    <source>
        <dbReference type="ARBA" id="ARBA00022448"/>
    </source>
</evidence>
<dbReference type="OrthoDB" id="9768177at2"/>
<gene>
    <name evidence="9" type="ORF">SAMN05421820_112188</name>
</gene>
<keyword evidence="6 7" id="KW-0998">Cell outer membrane</keyword>
<name>A0A1H0HLK8_9SPHI</name>
<dbReference type="InterPro" id="IPR023997">
    <property type="entry name" value="TonB-dep_OMP_SusC/RagA_CS"/>
</dbReference>
<keyword evidence="2 7" id="KW-0813">Transport</keyword>